<sequence length="113" mass="12008">MSPPLHPLFPSVLQSISSCSDSDVRFPVTIALIPSTAATVENAQQLPHCPWFFTSVTAPFFLQSISLGTSPSASLYLNSLTLPVFLAGAGVRPRYAALNSSCVRSANSLRPSQ</sequence>
<evidence type="ECO:0000313" key="1">
    <source>
        <dbReference type="EnsemblPlants" id="OB05G10670.1"/>
    </source>
</evidence>
<dbReference type="HOGENOM" id="CLU_2137349_0_0_1"/>
<keyword evidence="2" id="KW-1185">Reference proteome</keyword>
<dbReference type="EnsemblPlants" id="OB05G10670.1">
    <property type="protein sequence ID" value="OB05G10670.1"/>
    <property type="gene ID" value="OB05G10670"/>
</dbReference>
<name>J3M393_ORYBR</name>
<dbReference type="Gramene" id="OB05G10670.1">
    <property type="protein sequence ID" value="OB05G10670.1"/>
    <property type="gene ID" value="OB05G10670"/>
</dbReference>
<reference evidence="1" key="2">
    <citation type="submission" date="2013-04" db="UniProtKB">
        <authorList>
            <consortium name="EnsemblPlants"/>
        </authorList>
    </citation>
    <scope>IDENTIFICATION</scope>
</reference>
<protein>
    <submittedName>
        <fullName evidence="1">Uncharacterized protein</fullName>
    </submittedName>
</protein>
<dbReference type="AlphaFoldDB" id="J3M393"/>
<evidence type="ECO:0000313" key="2">
    <source>
        <dbReference type="Proteomes" id="UP000006038"/>
    </source>
</evidence>
<proteinExistence type="predicted"/>
<organism evidence="1">
    <name type="scientific">Oryza brachyantha</name>
    <name type="common">malo sina</name>
    <dbReference type="NCBI Taxonomy" id="4533"/>
    <lineage>
        <taxon>Eukaryota</taxon>
        <taxon>Viridiplantae</taxon>
        <taxon>Streptophyta</taxon>
        <taxon>Embryophyta</taxon>
        <taxon>Tracheophyta</taxon>
        <taxon>Spermatophyta</taxon>
        <taxon>Magnoliopsida</taxon>
        <taxon>Liliopsida</taxon>
        <taxon>Poales</taxon>
        <taxon>Poaceae</taxon>
        <taxon>BOP clade</taxon>
        <taxon>Oryzoideae</taxon>
        <taxon>Oryzeae</taxon>
        <taxon>Oryzinae</taxon>
        <taxon>Oryza</taxon>
    </lineage>
</organism>
<accession>J3M393</accession>
<reference evidence="1" key="1">
    <citation type="journal article" date="2013" name="Nat. Commun.">
        <title>Whole-genome sequencing of Oryza brachyantha reveals mechanisms underlying Oryza genome evolution.</title>
        <authorList>
            <person name="Chen J."/>
            <person name="Huang Q."/>
            <person name="Gao D."/>
            <person name="Wang J."/>
            <person name="Lang Y."/>
            <person name="Liu T."/>
            <person name="Li B."/>
            <person name="Bai Z."/>
            <person name="Luis Goicoechea J."/>
            <person name="Liang C."/>
            <person name="Chen C."/>
            <person name="Zhang W."/>
            <person name="Sun S."/>
            <person name="Liao Y."/>
            <person name="Zhang X."/>
            <person name="Yang L."/>
            <person name="Song C."/>
            <person name="Wang M."/>
            <person name="Shi J."/>
            <person name="Liu G."/>
            <person name="Liu J."/>
            <person name="Zhou H."/>
            <person name="Zhou W."/>
            <person name="Yu Q."/>
            <person name="An N."/>
            <person name="Chen Y."/>
            <person name="Cai Q."/>
            <person name="Wang B."/>
            <person name="Liu B."/>
            <person name="Min J."/>
            <person name="Huang Y."/>
            <person name="Wu H."/>
            <person name="Li Z."/>
            <person name="Zhang Y."/>
            <person name="Yin Y."/>
            <person name="Song W."/>
            <person name="Jiang J."/>
            <person name="Jackson S.A."/>
            <person name="Wing R.A."/>
            <person name="Wang J."/>
            <person name="Chen M."/>
        </authorList>
    </citation>
    <scope>NUCLEOTIDE SEQUENCE [LARGE SCALE GENOMIC DNA]</scope>
    <source>
        <strain evidence="1">cv. IRGC 101232</strain>
    </source>
</reference>
<dbReference type="Proteomes" id="UP000006038">
    <property type="component" value="Chromosome 5"/>
</dbReference>